<sequence>MAPDLKRKCTNTAGDDDDSSKQLKQPKQQPNSLSVTKPESSLPAAWVSEILSLAHDAKHPPKTVIKRFLELYVQSSKDFRRAQETLQRAMAAECKFEADASMSAPTYITQHLKGPPFVLPKLILEEGTESLTTARTELDKALLTVHEEAVKYFRTCHSTSVSLCKGKIDIAACTRSLQEELTTYATEVILATGVQNTQIWNAYIAAVANAFTKDLESASFEFTASVMYAAVGMVLISRVKCVSESRAVLFQ</sequence>
<proteinExistence type="predicted"/>
<accession>A0A1Q3ER30</accession>
<evidence type="ECO:0000256" key="1">
    <source>
        <dbReference type="SAM" id="MobiDB-lite"/>
    </source>
</evidence>
<feature type="compositionally biased region" description="Low complexity" evidence="1">
    <location>
        <begin position="22"/>
        <end position="33"/>
    </location>
</feature>
<protein>
    <submittedName>
        <fullName evidence="2">Uncharacterized protein</fullName>
    </submittedName>
</protein>
<reference evidence="2 3" key="2">
    <citation type="submission" date="2017-02" db="EMBL/GenBank/DDBJ databases">
        <title>A genome survey and senescence transcriptome analysis in Lentinula edodes.</title>
        <authorList>
            <person name="Sakamoto Y."/>
            <person name="Nakade K."/>
            <person name="Sato S."/>
            <person name="Yoshida Y."/>
            <person name="Miyazaki K."/>
            <person name="Natsume S."/>
            <person name="Konno N."/>
        </authorList>
    </citation>
    <scope>NUCLEOTIDE SEQUENCE [LARGE SCALE GENOMIC DNA]</scope>
    <source>
        <strain evidence="2 3">NBRC 111202</strain>
    </source>
</reference>
<name>A0A1Q3ER30_LENED</name>
<reference evidence="2 3" key="1">
    <citation type="submission" date="2016-08" db="EMBL/GenBank/DDBJ databases">
        <authorList>
            <consortium name="Lentinula edodes genome sequencing consortium"/>
            <person name="Sakamoto Y."/>
            <person name="Nakade K."/>
            <person name="Sato S."/>
            <person name="Yoshida Y."/>
            <person name="Miyazaki K."/>
            <person name="Natsume S."/>
            <person name="Konno N."/>
        </authorList>
    </citation>
    <scope>NUCLEOTIDE SEQUENCE [LARGE SCALE GENOMIC DNA]</scope>
    <source>
        <strain evidence="2 3">NBRC 111202</strain>
    </source>
</reference>
<dbReference type="EMBL" id="BDGU01001178">
    <property type="protein sequence ID" value="GAW09658.1"/>
    <property type="molecule type" value="Genomic_DNA"/>
</dbReference>
<feature type="region of interest" description="Disordered" evidence="1">
    <location>
        <begin position="1"/>
        <end position="38"/>
    </location>
</feature>
<evidence type="ECO:0000313" key="2">
    <source>
        <dbReference type="EMBL" id="GAW09658.1"/>
    </source>
</evidence>
<comment type="caution">
    <text evidence="2">The sequence shown here is derived from an EMBL/GenBank/DDBJ whole genome shotgun (WGS) entry which is preliminary data.</text>
</comment>
<dbReference type="Proteomes" id="UP000188533">
    <property type="component" value="Unassembled WGS sequence"/>
</dbReference>
<evidence type="ECO:0000313" key="3">
    <source>
        <dbReference type="Proteomes" id="UP000188533"/>
    </source>
</evidence>
<organism evidence="2 3">
    <name type="scientific">Lentinula edodes</name>
    <name type="common">Shiitake mushroom</name>
    <name type="synonym">Lentinus edodes</name>
    <dbReference type="NCBI Taxonomy" id="5353"/>
    <lineage>
        <taxon>Eukaryota</taxon>
        <taxon>Fungi</taxon>
        <taxon>Dikarya</taxon>
        <taxon>Basidiomycota</taxon>
        <taxon>Agaricomycotina</taxon>
        <taxon>Agaricomycetes</taxon>
        <taxon>Agaricomycetidae</taxon>
        <taxon>Agaricales</taxon>
        <taxon>Marasmiineae</taxon>
        <taxon>Omphalotaceae</taxon>
        <taxon>Lentinula</taxon>
    </lineage>
</organism>
<gene>
    <name evidence="2" type="ORF">LENED_011832</name>
</gene>
<dbReference type="AlphaFoldDB" id="A0A1Q3ER30"/>
<keyword evidence="3" id="KW-1185">Reference proteome</keyword>